<proteinExistence type="predicted"/>
<evidence type="ECO:0000313" key="2">
    <source>
        <dbReference type="Proteomes" id="UP000189800"/>
    </source>
</evidence>
<dbReference type="AlphaFoldDB" id="A0A1T0CS41"/>
<sequence length="81" mass="8981">MAQETMLEFVEDANGVMTLREVGDTEALVSIAFSDKVKEMLGGDARMVGQAMIHAAIASVVQRQANFWHAHVYDEEPVHYS</sequence>
<comment type="caution">
    <text evidence="1">The sequence shown here is derived from an EMBL/GenBank/DDBJ whole genome shotgun (WGS) entry which is preliminary data.</text>
</comment>
<reference evidence="1 2" key="1">
    <citation type="submission" date="2017-02" db="EMBL/GenBank/DDBJ databases">
        <title>Draft genome sequence of Moraxella pluranimalium CCUG 54913T type strain.</title>
        <authorList>
            <person name="Salva-Serra F."/>
            <person name="Engstrom-Jakobsson H."/>
            <person name="Thorell K."/>
            <person name="Jaen-Luchoro D."/>
            <person name="Gonzales-Siles L."/>
            <person name="Karlsson R."/>
            <person name="Yazdan S."/>
            <person name="Boulund F."/>
            <person name="Johnning A."/>
            <person name="Engstrand L."/>
            <person name="Kristiansson E."/>
            <person name="Moore E."/>
        </authorList>
    </citation>
    <scope>NUCLEOTIDE SEQUENCE [LARGE SCALE GENOMIC DNA]</scope>
    <source>
        <strain evidence="1 2">CCUG 54913</strain>
    </source>
</reference>
<dbReference type="Proteomes" id="UP000189800">
    <property type="component" value="Unassembled WGS sequence"/>
</dbReference>
<dbReference type="OrthoDB" id="6717554at2"/>
<evidence type="ECO:0000313" key="1">
    <source>
        <dbReference type="EMBL" id="OOS25160.1"/>
    </source>
</evidence>
<gene>
    <name evidence="1" type="ORF">B0680_03160</name>
</gene>
<organism evidence="1 2">
    <name type="scientific">Moraxella pluranimalium</name>
    <dbReference type="NCBI Taxonomy" id="470453"/>
    <lineage>
        <taxon>Bacteria</taxon>
        <taxon>Pseudomonadati</taxon>
        <taxon>Pseudomonadota</taxon>
        <taxon>Gammaproteobacteria</taxon>
        <taxon>Moraxellales</taxon>
        <taxon>Moraxellaceae</taxon>
        <taxon>Moraxella</taxon>
    </lineage>
</organism>
<dbReference type="EMBL" id="MUYU01000007">
    <property type="protein sequence ID" value="OOS25160.1"/>
    <property type="molecule type" value="Genomic_DNA"/>
</dbReference>
<protein>
    <submittedName>
        <fullName evidence="1">Uncharacterized protein</fullName>
    </submittedName>
</protein>
<name>A0A1T0CS41_9GAMM</name>
<keyword evidence="2" id="KW-1185">Reference proteome</keyword>
<accession>A0A1T0CS41</accession>